<dbReference type="InterPro" id="IPR002033">
    <property type="entry name" value="TatC"/>
</dbReference>
<keyword evidence="2 5" id="KW-0812">Transmembrane</keyword>
<keyword evidence="5" id="KW-1003">Cell membrane</keyword>
<keyword evidence="3 5" id="KW-1133">Transmembrane helix</keyword>
<keyword evidence="5" id="KW-0813">Transport</keyword>
<dbReference type="PANTHER" id="PTHR30371">
    <property type="entry name" value="SEC-INDEPENDENT PROTEIN TRANSLOCASE PROTEIN TATC"/>
    <property type="match status" value="1"/>
</dbReference>
<dbReference type="EMBL" id="JADHQA010000004">
    <property type="protein sequence ID" value="MBL6819913.1"/>
    <property type="molecule type" value="Genomic_DNA"/>
</dbReference>
<organism evidence="6 7">
    <name type="scientific">SAR86 cluster bacterium</name>
    <dbReference type="NCBI Taxonomy" id="2030880"/>
    <lineage>
        <taxon>Bacteria</taxon>
        <taxon>Pseudomonadati</taxon>
        <taxon>Pseudomonadota</taxon>
        <taxon>Gammaproteobacteria</taxon>
        <taxon>SAR86 cluster</taxon>
    </lineage>
</organism>
<evidence type="ECO:0000256" key="3">
    <source>
        <dbReference type="ARBA" id="ARBA00022989"/>
    </source>
</evidence>
<protein>
    <recommendedName>
        <fullName evidence="5">Sec-independent protein translocase protein TatC</fullName>
    </recommendedName>
</protein>
<comment type="subcellular location">
    <subcellularLocation>
        <location evidence="5">Cell membrane</location>
        <topology evidence="5">Multi-pass membrane protein</topology>
    </subcellularLocation>
    <subcellularLocation>
        <location evidence="1">Membrane</location>
        <topology evidence="1">Multi-pass membrane protein</topology>
    </subcellularLocation>
</comment>
<feature type="transmembrane region" description="Helical" evidence="5">
    <location>
        <begin position="20"/>
        <end position="38"/>
    </location>
</feature>
<feature type="transmembrane region" description="Helical" evidence="5">
    <location>
        <begin position="110"/>
        <end position="135"/>
    </location>
</feature>
<evidence type="ECO:0000256" key="5">
    <source>
        <dbReference type="HAMAP-Rule" id="MF_00902"/>
    </source>
</evidence>
<reference evidence="6" key="1">
    <citation type="submission" date="2020-10" db="EMBL/GenBank/DDBJ databases">
        <title>Microbiome of the Black Sea water column analyzed by genome centric metagenomics.</title>
        <authorList>
            <person name="Cabello-Yeves P.J."/>
            <person name="Callieri C."/>
            <person name="Picazo A."/>
            <person name="Mehrshad M."/>
            <person name="Haro-Moreno J.M."/>
            <person name="Roda-Garcia J."/>
            <person name="Dzembekova N."/>
            <person name="Slabakova V."/>
            <person name="Slabakova N."/>
            <person name="Moncheva S."/>
            <person name="Rodriguez-Valera F."/>
        </authorList>
    </citation>
    <scope>NUCLEOTIDE SEQUENCE</scope>
    <source>
        <strain evidence="6">BS307-5m-G47</strain>
    </source>
</reference>
<dbReference type="GO" id="GO:0033281">
    <property type="term" value="C:TAT protein transport complex"/>
    <property type="evidence" value="ECO:0007669"/>
    <property type="project" value="UniProtKB-UniRule"/>
</dbReference>
<evidence type="ECO:0000313" key="7">
    <source>
        <dbReference type="Proteomes" id="UP000704935"/>
    </source>
</evidence>
<evidence type="ECO:0000313" key="6">
    <source>
        <dbReference type="EMBL" id="MBL6819913.1"/>
    </source>
</evidence>
<comment type="similarity">
    <text evidence="5">Belongs to the TatC family.</text>
</comment>
<evidence type="ECO:0000256" key="1">
    <source>
        <dbReference type="ARBA" id="ARBA00004141"/>
    </source>
</evidence>
<dbReference type="GO" id="GO:0009977">
    <property type="term" value="F:proton motive force dependent protein transmembrane transporter activity"/>
    <property type="evidence" value="ECO:0007669"/>
    <property type="project" value="TreeGrafter"/>
</dbReference>
<feature type="transmembrane region" description="Helical" evidence="5">
    <location>
        <begin position="191"/>
        <end position="208"/>
    </location>
</feature>
<feature type="transmembrane region" description="Helical" evidence="5">
    <location>
        <begin position="72"/>
        <end position="98"/>
    </location>
</feature>
<dbReference type="Proteomes" id="UP000704935">
    <property type="component" value="Unassembled WGS sequence"/>
</dbReference>
<sequence>MTEKISTSLLPHFSELRKRILYTFIFFAVVFVLLYPFSGQIFDAFVAYSRASVGLNLIAIEVASPFLVPLRLVLFLTFLISSPYMIFQLLSFMAPGLYKNEKNFIFSRSVIGTLLFFCGICFCYFIVLPNVFNFFQSISPSVVEISTDITKFLDFSLLLFLAFGLASQVPIIVNGLILFNIIKKESLSENRGWVLVLSFVFGMLLSPPDVISQIMLAVPVYLLFEFGLLFSNEKKAQ</sequence>
<comment type="function">
    <text evidence="5">Part of the twin-arginine translocation (Tat) system that transports large folded proteins containing a characteristic twin-arginine motif in their signal peptide across membranes. Together with TatB, TatC is part of a receptor directly interacting with Tat signal peptides.</text>
</comment>
<feature type="transmembrane region" description="Helical" evidence="5">
    <location>
        <begin position="214"/>
        <end position="231"/>
    </location>
</feature>
<gene>
    <name evidence="5 6" type="primary">tatC</name>
    <name evidence="6" type="ORF">ISQ61_01550</name>
</gene>
<keyword evidence="4 5" id="KW-0472">Membrane</keyword>
<dbReference type="NCBIfam" id="TIGR00945">
    <property type="entry name" value="tatC"/>
    <property type="match status" value="1"/>
</dbReference>
<dbReference type="Pfam" id="PF00902">
    <property type="entry name" value="TatC"/>
    <property type="match status" value="1"/>
</dbReference>
<proteinExistence type="inferred from homology"/>
<dbReference type="GO" id="GO:0043953">
    <property type="term" value="P:protein transport by the Tat complex"/>
    <property type="evidence" value="ECO:0007669"/>
    <property type="project" value="UniProtKB-UniRule"/>
</dbReference>
<keyword evidence="5" id="KW-0811">Translocation</keyword>
<comment type="subunit">
    <text evidence="5">The Tat system comprises two distinct complexes: a TatABC complex, containing multiple copies of TatA, TatB and TatC subunits, and a separate TatA complex, containing only TatA subunits. Substrates initially bind to the TatABC complex, which probably triggers association of the separate TatA complex to form the active translocon.</text>
</comment>
<keyword evidence="5" id="KW-0653">Protein transport</keyword>
<evidence type="ECO:0000256" key="2">
    <source>
        <dbReference type="ARBA" id="ARBA00022692"/>
    </source>
</evidence>
<name>A0A937IBY4_9GAMM</name>
<comment type="caution">
    <text evidence="6">The sequence shown here is derived from an EMBL/GenBank/DDBJ whole genome shotgun (WGS) entry which is preliminary data.</text>
</comment>
<dbReference type="GO" id="GO:0065002">
    <property type="term" value="P:intracellular protein transmembrane transport"/>
    <property type="evidence" value="ECO:0007669"/>
    <property type="project" value="TreeGrafter"/>
</dbReference>
<dbReference type="PRINTS" id="PR01840">
    <property type="entry name" value="TATCFAMILY"/>
</dbReference>
<accession>A0A937IBY4</accession>
<dbReference type="HAMAP" id="MF_00902">
    <property type="entry name" value="TatC"/>
    <property type="match status" value="1"/>
</dbReference>
<dbReference type="PANTHER" id="PTHR30371:SF0">
    <property type="entry name" value="SEC-INDEPENDENT PROTEIN TRANSLOCASE PROTEIN TATC, CHLOROPLASTIC-RELATED"/>
    <property type="match status" value="1"/>
</dbReference>
<evidence type="ECO:0000256" key="4">
    <source>
        <dbReference type="ARBA" id="ARBA00023136"/>
    </source>
</evidence>
<feature type="transmembrane region" description="Helical" evidence="5">
    <location>
        <begin position="155"/>
        <end position="179"/>
    </location>
</feature>
<dbReference type="AlphaFoldDB" id="A0A937IBY4"/>